<dbReference type="SUPFAM" id="SSF52540">
    <property type="entry name" value="P-loop containing nucleoside triphosphate hydrolases"/>
    <property type="match status" value="1"/>
</dbReference>
<dbReference type="Proteomes" id="UP000682195">
    <property type="component" value="Chromosome 2"/>
</dbReference>
<keyword evidence="1" id="KW-0347">Helicase</keyword>
<proteinExistence type="predicted"/>
<evidence type="ECO:0000313" key="1">
    <source>
        <dbReference type="EMBL" id="QUB76412.1"/>
    </source>
</evidence>
<protein>
    <submittedName>
        <fullName evidence="1">DEAD/DEAH box helicase family protein</fullName>
    </submittedName>
</protein>
<dbReference type="GO" id="GO:0004386">
    <property type="term" value="F:helicase activity"/>
    <property type="evidence" value="ECO:0007669"/>
    <property type="project" value="UniProtKB-KW"/>
</dbReference>
<dbReference type="EMBL" id="CP072362">
    <property type="protein sequence ID" value="QUB76412.1"/>
    <property type="molecule type" value="Genomic_DNA"/>
</dbReference>
<dbReference type="InterPro" id="IPR027417">
    <property type="entry name" value="P-loop_NTPase"/>
</dbReference>
<dbReference type="Gene3D" id="3.40.50.300">
    <property type="entry name" value="P-loop containing nucleotide triphosphate hydrolases"/>
    <property type="match status" value="1"/>
</dbReference>
<keyword evidence="1" id="KW-0547">Nucleotide-binding</keyword>
<gene>
    <name evidence="1" type="ORF">J5A58_11830</name>
</gene>
<keyword evidence="1" id="KW-0378">Hydrolase</keyword>
<reference evidence="1 2" key="1">
    <citation type="submission" date="2021-03" db="EMBL/GenBank/DDBJ databases">
        <title>Human Oral Microbial Genomes.</title>
        <authorList>
            <person name="Johnston C.D."/>
            <person name="Chen T."/>
            <person name="Dewhirst F.E."/>
        </authorList>
    </citation>
    <scope>NUCLEOTIDE SEQUENCE [LARGE SCALE GENOMIC DNA]</scope>
    <source>
        <strain evidence="1 2">F0054</strain>
    </source>
</reference>
<evidence type="ECO:0000313" key="2">
    <source>
        <dbReference type="Proteomes" id="UP000682195"/>
    </source>
</evidence>
<accession>A0ABX7XSI1</accession>
<name>A0ABX7XSI1_9BACT</name>
<sequence length="588" mass="68607">MKIINGGNARYLGELKEFKKGLPHGVINKTKTDVGGTYVAANCDKNYIIVCPFRDLVDSIAADENNKYEVFKCYGGVRETAYKSYIKKHQAPYKVAVTYDSLPKLLKWLQEDTDRWSIVVDEYHMTLEEMDYRSEAIDGLLDNISKFSHYTFLSATPIDDEFEIPFIRSLPHYKIIWDNCQQITVKRIKTTRLLNGLTELINIFNSQGIRLPDIYGELKEVEQLYIFINSVTSIKQIIETLDLDPIEVKICCADRMRNKLILDKYPIEPVSNPNKRINFFTKKCFQGCNLFTNNGLVIVASDAHKANTLVDISTTMEQIAGRIRVNEESQNIFRHLMVHIFSTNNHILSDEEFTAIMKSKEDDAKQLLSLQEKATPTECEALIKRVNVETDILSISHDRLVFNEQKRQSFIYKHKLQQCYKNGINLRVCFDKSEKFIPTNQDTWTEFDIVVKKAFTVSYEQLLKDYLEHPNTQYEQEYPEFPLFRKYLTETEMNTCRWNKDKMLKMVNDRKLLNKAFKAIYQEDLFISDKDLKQKLVEQFKRLGISLSPKATLIKDCQLYEVKRCCDYSTGKKVNGYKLGKMKFDFTL</sequence>
<keyword evidence="2" id="KW-1185">Reference proteome</keyword>
<organism evidence="1 2">
    <name type="scientific">Prevotella melaninogenica</name>
    <dbReference type="NCBI Taxonomy" id="28132"/>
    <lineage>
        <taxon>Bacteria</taxon>
        <taxon>Pseudomonadati</taxon>
        <taxon>Bacteroidota</taxon>
        <taxon>Bacteroidia</taxon>
        <taxon>Bacteroidales</taxon>
        <taxon>Prevotellaceae</taxon>
        <taxon>Prevotella</taxon>
    </lineage>
</organism>
<dbReference type="RefSeq" id="WP_211808306.1">
    <property type="nucleotide sequence ID" value="NZ_CP072362.1"/>
</dbReference>
<keyword evidence="1" id="KW-0067">ATP-binding</keyword>